<feature type="domain" description="NAD-dependent epimerase/dehydratase" evidence="2">
    <location>
        <begin position="105"/>
        <end position="225"/>
    </location>
</feature>
<dbReference type="Pfam" id="PF01370">
    <property type="entry name" value="Epimerase"/>
    <property type="match status" value="1"/>
</dbReference>
<dbReference type="EMBL" id="CM001475">
    <property type="protein sequence ID" value="EIC30745.1"/>
    <property type="molecule type" value="Genomic_DNA"/>
</dbReference>
<accession>H8GN31</accession>
<organism evidence="3 4">
    <name type="scientific">Methylomicrobium album BG8</name>
    <dbReference type="NCBI Taxonomy" id="686340"/>
    <lineage>
        <taxon>Bacteria</taxon>
        <taxon>Pseudomonadati</taxon>
        <taxon>Pseudomonadota</taxon>
        <taxon>Gammaproteobacteria</taxon>
        <taxon>Methylococcales</taxon>
        <taxon>Methylococcaceae</taxon>
        <taxon>Methylomicrobium</taxon>
    </lineage>
</organism>
<dbReference type="InterPro" id="IPR036291">
    <property type="entry name" value="NAD(P)-bd_dom_sf"/>
</dbReference>
<evidence type="ECO:0000256" key="1">
    <source>
        <dbReference type="SAM" id="Phobius"/>
    </source>
</evidence>
<reference evidence="3 4" key="1">
    <citation type="journal article" date="2013" name="Genome Announc.">
        <title>Genome Sequence of the Obligate Gammaproteobacterial Methanotroph Methylomicrobium album Strain BG8.</title>
        <authorList>
            <person name="Kits K.D."/>
            <person name="Kalyuzhnaya M.G."/>
            <person name="Klotz M.G."/>
            <person name="Jetten M.S."/>
            <person name="Op den Camp H.J."/>
            <person name="Vuilleumier S."/>
            <person name="Bringel F."/>
            <person name="Dispirito A.A."/>
            <person name="Murrell J.C."/>
            <person name="Bruce D."/>
            <person name="Cheng J.F."/>
            <person name="Copeland A."/>
            <person name="Goodwin L."/>
            <person name="Hauser L."/>
            <person name="Lajus A."/>
            <person name="Land M.L."/>
            <person name="Lapidus A."/>
            <person name="Lucas S."/>
            <person name="Medigue C."/>
            <person name="Pitluck S."/>
            <person name="Woyke T."/>
            <person name="Zeytun A."/>
            <person name="Stein L.Y."/>
        </authorList>
    </citation>
    <scope>NUCLEOTIDE SEQUENCE [LARGE SCALE GENOMIC DNA]</scope>
    <source>
        <strain evidence="3 4">BG8</strain>
    </source>
</reference>
<evidence type="ECO:0000313" key="4">
    <source>
        <dbReference type="Proteomes" id="UP000005090"/>
    </source>
</evidence>
<dbReference type="InterPro" id="IPR001509">
    <property type="entry name" value="Epimerase_deHydtase"/>
</dbReference>
<dbReference type="Proteomes" id="UP000005090">
    <property type="component" value="Chromosome"/>
</dbReference>
<dbReference type="PANTHER" id="PTHR12126:SF11">
    <property type="entry name" value="NADH DEHYDROGENASE [UBIQUINONE] 1 ALPHA SUBCOMPLEX SUBUNIT 9, MITOCHONDRIAL"/>
    <property type="match status" value="1"/>
</dbReference>
<feature type="transmembrane region" description="Helical" evidence="1">
    <location>
        <begin position="249"/>
        <end position="268"/>
    </location>
</feature>
<dbReference type="AlphaFoldDB" id="H8GN31"/>
<dbReference type="HOGENOM" id="CLU_007383_6_5_6"/>
<dbReference type="PANTHER" id="PTHR12126">
    <property type="entry name" value="NADH-UBIQUINONE OXIDOREDUCTASE 39 KDA SUBUNIT-RELATED"/>
    <property type="match status" value="1"/>
</dbReference>
<sequence length="311" mass="34565">MKHNAMTSFPHHLSPNDAEPARKNLAVIGATGLVGECLLALSTKAGWKVTAYYRGESAPASEAIEWLPLPQPGVAAAPHSPSETAAKYWICTAPIWILPEYFALLESQGIRRLVTLSSTSRFTKKDSSDPEEQAVSRRLAEAEARVQQWAESGGVEWVILRPTLIYGFGRDGNIAEIARFIRRFGFFPLFGKAQGLRQPVHVQDVAHACLAALESSAAANRVYNLSGGETLSYRDMLIRVFTCMGRFPLLLPVPLLAFQIACALFRLFPRYRHWSSAMAERMNRDMAFDHSQAARDLAFKPRAFALFPEDL</sequence>
<keyword evidence="1" id="KW-0472">Membrane</keyword>
<dbReference type="STRING" id="686340.Metal_3065"/>
<protein>
    <submittedName>
        <fullName evidence="3">NAD dependent epimerase/dehydratase family protein</fullName>
    </submittedName>
</protein>
<dbReference type="eggNOG" id="COG0451">
    <property type="taxonomic scope" value="Bacteria"/>
</dbReference>
<dbReference type="InterPro" id="IPR051207">
    <property type="entry name" value="ComplexI_NDUFA9_subunit"/>
</dbReference>
<keyword evidence="4" id="KW-1185">Reference proteome</keyword>
<keyword evidence="1" id="KW-0812">Transmembrane</keyword>
<name>H8GN31_METAL</name>
<dbReference type="SUPFAM" id="SSF51735">
    <property type="entry name" value="NAD(P)-binding Rossmann-fold domains"/>
    <property type="match status" value="1"/>
</dbReference>
<evidence type="ECO:0000259" key="2">
    <source>
        <dbReference type="Pfam" id="PF01370"/>
    </source>
</evidence>
<keyword evidence="1" id="KW-1133">Transmembrane helix</keyword>
<gene>
    <name evidence="3" type="ORF">Metal_3065</name>
</gene>
<proteinExistence type="predicted"/>
<dbReference type="Gene3D" id="3.40.50.720">
    <property type="entry name" value="NAD(P)-binding Rossmann-like Domain"/>
    <property type="match status" value="1"/>
</dbReference>
<dbReference type="GO" id="GO:0044877">
    <property type="term" value="F:protein-containing complex binding"/>
    <property type="evidence" value="ECO:0007669"/>
    <property type="project" value="TreeGrafter"/>
</dbReference>
<evidence type="ECO:0000313" key="3">
    <source>
        <dbReference type="EMBL" id="EIC30745.1"/>
    </source>
</evidence>